<dbReference type="InterPro" id="IPR032675">
    <property type="entry name" value="LRR_dom_sf"/>
</dbReference>
<dbReference type="AlphaFoldDB" id="B8LKQ3"/>
<evidence type="ECO:0000256" key="2">
    <source>
        <dbReference type="ARBA" id="ARBA00022821"/>
    </source>
</evidence>
<dbReference type="InterPro" id="IPR055414">
    <property type="entry name" value="LRR_R13L4/SHOC2-like"/>
</dbReference>
<dbReference type="Pfam" id="PF23598">
    <property type="entry name" value="LRR_14"/>
    <property type="match status" value="1"/>
</dbReference>
<protein>
    <submittedName>
        <fullName evidence="5">Uncharacterized protein</fullName>
    </submittedName>
</protein>
<feature type="domain" description="Disease resistance R13L4/SHOC-2-like LRR" evidence="4">
    <location>
        <begin position="639"/>
        <end position="780"/>
    </location>
</feature>
<name>B8LKQ3_PICSI</name>
<organism evidence="5">
    <name type="scientific">Picea sitchensis</name>
    <name type="common">Sitka spruce</name>
    <name type="synonym">Pinus sitchensis</name>
    <dbReference type="NCBI Taxonomy" id="3332"/>
    <lineage>
        <taxon>Eukaryota</taxon>
        <taxon>Viridiplantae</taxon>
        <taxon>Streptophyta</taxon>
        <taxon>Embryophyta</taxon>
        <taxon>Tracheophyta</taxon>
        <taxon>Spermatophyta</taxon>
        <taxon>Pinopsida</taxon>
        <taxon>Pinidae</taxon>
        <taxon>Conifers I</taxon>
        <taxon>Pinales</taxon>
        <taxon>Pinaceae</taxon>
        <taxon>Picea</taxon>
    </lineage>
</organism>
<dbReference type="SUPFAM" id="SSF52058">
    <property type="entry name" value="L domain-like"/>
    <property type="match status" value="1"/>
</dbReference>
<sequence length="813" mass="92976">MLLELQPTIDEIVKIEISDSDPSFKVGGQFKDLLKAGFEEVENIERTRRFDFIARYQDGRRILKFLKKLKNFIELHGPPSLILTKKLEADWRARDADLKGCFEHLVEIVNAGMTNNSVSNITMLQRFDTVDGTLEATASQQSISYTYQVPDIPNFVVDLYNRIDNVKQLLLQNDVNIVGVTGMGGSGKTTLASALCDDTQVKEFFRNKIIFITVSQSPNVKGLLDTMWLKIIDLPKPDFQSTEDAHNQLQKALTLKNLSSETYRPILVVLDNVWSRADLEHFLFEAKGYKTIYTTRENFAIPITDGRRQYEMPMLNNEDSLKLFCFWAFDQHSIPTNEYEDLVQQVAAGCNGLPLALTVIGSCLRDQPWPVWKSAKEKLSRAESISSYHREKVLERLETSIDVLRDDSRQCFLDLGAFPKGRKFSVDALLDIWVYVRGMEWNDAFAVFLELAKGNLLNLTSDRGSQAISGYSCASHISFFQHDVMRDLAFNLAIQDSTNYCSRLFMSRKEDNIPTEWISLKEQTSKAQFVSIHTGQMEQEWGQIHFPEVETLALFFEASQYRLPTFLRTMPKLKVVIIYNYSSKRAKLHGLPSFSLFTQIKSVVLERLDVSALYGYCRSSESLEKFSLCLCEGFGNTPLPSLEKFSVIQFPKFIEINFDHCSDLEQLPEKICNLTSLQRLSVTNCHLIQKLPDDLGKLRSLRMLRLSACLNLSMLPASICELHQLECLDISLCGSLKNFPNEFHRLSKLKMLDMRECSGLKKLPEALTKLRSLTRVTCDEHTERQWLSIKASAMPNLIIVVVKECFNLDWLEN</sequence>
<dbReference type="InterPro" id="IPR002182">
    <property type="entry name" value="NB-ARC"/>
</dbReference>
<dbReference type="PANTHER" id="PTHR36766:SF30">
    <property type="entry name" value="TIR-NBS TYPE DISEASE RESISTANCE PROTEIN-RELATED"/>
    <property type="match status" value="1"/>
</dbReference>
<feature type="domain" description="NB-ARC" evidence="3">
    <location>
        <begin position="162"/>
        <end position="331"/>
    </location>
</feature>
<dbReference type="Pfam" id="PF00931">
    <property type="entry name" value="NB-ARC"/>
    <property type="match status" value="1"/>
</dbReference>
<dbReference type="Gene3D" id="1.10.10.10">
    <property type="entry name" value="Winged helix-like DNA-binding domain superfamily/Winged helix DNA-binding domain"/>
    <property type="match status" value="1"/>
</dbReference>
<dbReference type="InterPro" id="IPR027417">
    <property type="entry name" value="P-loop_NTPase"/>
</dbReference>
<dbReference type="PANTHER" id="PTHR36766">
    <property type="entry name" value="PLANT BROAD-SPECTRUM MILDEW RESISTANCE PROTEIN RPW8"/>
    <property type="match status" value="1"/>
</dbReference>
<keyword evidence="2" id="KW-0611">Plant defense</keyword>
<dbReference type="OMA" id="WVERHDI"/>
<evidence type="ECO:0000256" key="1">
    <source>
        <dbReference type="ARBA" id="ARBA00022737"/>
    </source>
</evidence>
<proteinExistence type="evidence at transcript level"/>
<dbReference type="InterPro" id="IPR042197">
    <property type="entry name" value="Apaf_helical"/>
</dbReference>
<dbReference type="Gene3D" id="1.10.8.430">
    <property type="entry name" value="Helical domain of apoptotic protease-activating factors"/>
    <property type="match status" value="1"/>
</dbReference>
<keyword evidence="1" id="KW-0677">Repeat</keyword>
<dbReference type="InterPro" id="IPR036388">
    <property type="entry name" value="WH-like_DNA-bd_sf"/>
</dbReference>
<dbReference type="EMBL" id="EF676323">
    <property type="protein sequence ID" value="ABR16233.1"/>
    <property type="molecule type" value="mRNA"/>
</dbReference>
<dbReference type="GO" id="GO:0043531">
    <property type="term" value="F:ADP binding"/>
    <property type="evidence" value="ECO:0007669"/>
    <property type="project" value="InterPro"/>
</dbReference>
<dbReference type="PRINTS" id="PR00364">
    <property type="entry name" value="DISEASERSIST"/>
</dbReference>
<dbReference type="Gene3D" id="3.80.10.10">
    <property type="entry name" value="Ribonuclease Inhibitor"/>
    <property type="match status" value="1"/>
</dbReference>
<dbReference type="GO" id="GO:0006952">
    <property type="term" value="P:defense response"/>
    <property type="evidence" value="ECO:0007669"/>
    <property type="project" value="UniProtKB-KW"/>
</dbReference>
<evidence type="ECO:0000313" key="5">
    <source>
        <dbReference type="EMBL" id="ABR16233.1"/>
    </source>
</evidence>
<reference evidence="5" key="1">
    <citation type="submission" date="2007-06" db="EMBL/GenBank/DDBJ databases">
        <title>Full length cDNA sequences from Sitka Spruce (Picea sitchensis).</title>
        <authorList>
            <person name="Ralph S.G."/>
            <person name="Chun H.E."/>
            <person name="Liao N."/>
            <person name="Ali J."/>
            <person name="Reid K."/>
            <person name="Kolosova N."/>
            <person name="Cooper N."/>
            <person name="Cullis C."/>
            <person name="Jancsik S."/>
            <person name="Moore R."/>
            <person name="Mayo M."/>
            <person name="Wagner S."/>
            <person name="Holt R.A."/>
            <person name="Jones S.J.M."/>
            <person name="Marra M.A."/>
            <person name="Ritland C.E."/>
            <person name="Ritland K."/>
            <person name="Bohlmann J."/>
        </authorList>
    </citation>
    <scope>NUCLEOTIDE SEQUENCE</scope>
    <source>
        <tissue evidence="5">Green portion of the leader tissue</tissue>
    </source>
</reference>
<accession>B8LKQ3</accession>
<evidence type="ECO:0000259" key="4">
    <source>
        <dbReference type="Pfam" id="PF23598"/>
    </source>
</evidence>
<dbReference type="FunFam" id="1.10.8.430:FF:000003">
    <property type="entry name" value="Probable disease resistance protein At5g66910"/>
    <property type="match status" value="1"/>
</dbReference>
<evidence type="ECO:0000259" key="3">
    <source>
        <dbReference type="Pfam" id="PF00931"/>
    </source>
</evidence>
<dbReference type="Gene3D" id="3.40.50.300">
    <property type="entry name" value="P-loop containing nucleotide triphosphate hydrolases"/>
    <property type="match status" value="1"/>
</dbReference>
<dbReference type="SUPFAM" id="SSF52540">
    <property type="entry name" value="P-loop containing nucleoside triphosphate hydrolases"/>
    <property type="match status" value="1"/>
</dbReference>